<gene>
    <name evidence="1" type="ORF">AXE80_07240</name>
</gene>
<proteinExistence type="predicted"/>
<protein>
    <recommendedName>
        <fullName evidence="3">RiboL-PSP-HEPN domain-containing protein</fullName>
    </recommendedName>
</protein>
<dbReference type="RefSeq" id="WP_068825844.1">
    <property type="nucleotide sequence ID" value="NZ_CP014224.1"/>
</dbReference>
<dbReference type="EMBL" id="CP014224">
    <property type="protein sequence ID" value="ANW96084.1"/>
    <property type="molecule type" value="Genomic_DNA"/>
</dbReference>
<evidence type="ECO:0000313" key="1">
    <source>
        <dbReference type="EMBL" id="ANW96084.1"/>
    </source>
</evidence>
<accession>A0A1B1Y5R1</accession>
<dbReference type="Proteomes" id="UP000092967">
    <property type="component" value="Chromosome"/>
</dbReference>
<evidence type="ECO:0000313" key="2">
    <source>
        <dbReference type="Proteomes" id="UP000092967"/>
    </source>
</evidence>
<organism evidence="1 2">
    <name type="scientific">Wenyingzhuangia fucanilytica</name>
    <dbReference type="NCBI Taxonomy" id="1790137"/>
    <lineage>
        <taxon>Bacteria</taxon>
        <taxon>Pseudomonadati</taxon>
        <taxon>Bacteroidota</taxon>
        <taxon>Flavobacteriia</taxon>
        <taxon>Flavobacteriales</taxon>
        <taxon>Flavobacteriaceae</taxon>
        <taxon>Wenyingzhuangia</taxon>
    </lineage>
</organism>
<dbReference type="OrthoDB" id="1340280at2"/>
<dbReference type="KEGG" id="wfu:AXE80_07240"/>
<evidence type="ECO:0008006" key="3">
    <source>
        <dbReference type="Google" id="ProtNLM"/>
    </source>
</evidence>
<dbReference type="AlphaFoldDB" id="A0A1B1Y5R1"/>
<keyword evidence="2" id="KW-1185">Reference proteome</keyword>
<dbReference type="STRING" id="1790137.AXE80_07240"/>
<sequence length="271" mass="32124">MNFFKTNKNYKWKHEYGCINFGNTFVYKISLYEKSEKIIIDLNEYLTILDLDKNFNIDKNTFYYSLEEEDVDNDFNELCLELETIEELINESYYTNFNKSILEVESLLKENYFSDSYLLKKMVFSNLITIFETYLSDLIINAVDKEKELRIRILKEYNLFGNEKIKINEIFDTIDNLKSKIILKLNQISFHNLEIVIPLYKKTLGIDFSKHLDFIPEAVKIRHDIVHRNGKNIKGESTIITDEMISKLSKEVVNLAEIIESENKLLMINLL</sequence>
<reference evidence="1 2" key="1">
    <citation type="submission" date="2016-02" db="EMBL/GenBank/DDBJ databases">
        <authorList>
            <person name="Wen L."/>
            <person name="He K."/>
            <person name="Yang H."/>
        </authorList>
    </citation>
    <scope>NUCLEOTIDE SEQUENCE [LARGE SCALE GENOMIC DNA]</scope>
    <source>
        <strain evidence="1 2">CZ1127</strain>
    </source>
</reference>
<name>A0A1B1Y5R1_9FLAO</name>